<dbReference type="OrthoDB" id="2035856at2"/>
<feature type="domain" description="CAAX prenyl protease 2/Lysostaphin resistance protein A-like" evidence="2">
    <location>
        <begin position="149"/>
        <end position="234"/>
    </location>
</feature>
<keyword evidence="3" id="KW-0378">Hydrolase</keyword>
<feature type="transmembrane region" description="Helical" evidence="1">
    <location>
        <begin position="220"/>
        <end position="244"/>
    </location>
</feature>
<dbReference type="InterPro" id="IPR003675">
    <property type="entry name" value="Rce1/LyrA-like_dom"/>
</dbReference>
<dbReference type="KEGG" id="byl:A4V09_22995"/>
<keyword evidence="4" id="KW-1185">Reference proteome</keyword>
<feature type="transmembrane region" description="Helical" evidence="1">
    <location>
        <begin position="40"/>
        <end position="60"/>
    </location>
</feature>
<evidence type="ECO:0000259" key="2">
    <source>
        <dbReference type="Pfam" id="PF02517"/>
    </source>
</evidence>
<dbReference type="STRING" id="1796616.A4V09_22995"/>
<evidence type="ECO:0000256" key="1">
    <source>
        <dbReference type="SAM" id="Phobius"/>
    </source>
</evidence>
<proteinExistence type="predicted"/>
<protein>
    <submittedName>
        <fullName evidence="3">CPBP family intramembrane metalloprotease</fullName>
    </submittedName>
</protein>
<dbReference type="GO" id="GO:0004175">
    <property type="term" value="F:endopeptidase activity"/>
    <property type="evidence" value="ECO:0007669"/>
    <property type="project" value="UniProtKB-ARBA"/>
</dbReference>
<dbReference type="Pfam" id="PF02517">
    <property type="entry name" value="Rce1-like"/>
    <property type="match status" value="1"/>
</dbReference>
<keyword evidence="1" id="KW-0472">Membrane</keyword>
<sequence>MKSATQIGLKKTIAMVFVITGIFTTLYLIIGTLLPQLPTILIFCILGGLFLLPAEWFLMLRQSKKNYGRYSIKVALTGQEKQSIQHIFFIAFVLFGIAGIFSFTIQPLENALLLTFREKLLLFLPIGFDWSNIEYIKSFPKNIILATCAVYFIFNVFAGPITEEFFFRGYLTAHNNEYEKWTPVIITIIFSLYHFWLPFHNIFRIFVFLPMAYISYRKKNIYFCMVSHILCNLFSTISFIIAIVN</sequence>
<keyword evidence="3" id="KW-0645">Protease</keyword>
<name>A0A1C7IHJ7_9FIRM</name>
<keyword evidence="1" id="KW-0812">Transmembrane</keyword>
<dbReference type="Proteomes" id="UP000092574">
    <property type="component" value="Chromosome"/>
</dbReference>
<dbReference type="GO" id="GO:0080120">
    <property type="term" value="P:CAAX-box protein maturation"/>
    <property type="evidence" value="ECO:0007669"/>
    <property type="project" value="UniProtKB-ARBA"/>
</dbReference>
<accession>A0A1C7IHJ7</accession>
<keyword evidence="1" id="KW-1133">Transmembrane helix</keyword>
<feature type="transmembrane region" description="Helical" evidence="1">
    <location>
        <begin position="12"/>
        <end position="34"/>
    </location>
</feature>
<dbReference type="EMBL" id="CP015405">
    <property type="protein sequence ID" value="ANU78363.1"/>
    <property type="molecule type" value="Genomic_DNA"/>
</dbReference>
<dbReference type="AlphaFoldDB" id="A0A1C7IHJ7"/>
<dbReference type="GO" id="GO:0008237">
    <property type="term" value="F:metallopeptidase activity"/>
    <property type="evidence" value="ECO:0007669"/>
    <property type="project" value="UniProtKB-KW"/>
</dbReference>
<feature type="transmembrane region" description="Helical" evidence="1">
    <location>
        <begin position="181"/>
        <end position="199"/>
    </location>
</feature>
<dbReference type="RefSeq" id="WP_065544446.1">
    <property type="nucleotide sequence ID" value="NZ_CP015405.2"/>
</dbReference>
<dbReference type="GO" id="GO:0006508">
    <property type="term" value="P:proteolysis"/>
    <property type="evidence" value="ECO:0007669"/>
    <property type="project" value="UniProtKB-KW"/>
</dbReference>
<gene>
    <name evidence="3" type="ORF">A4V09_22995</name>
</gene>
<feature type="transmembrane region" description="Helical" evidence="1">
    <location>
        <begin position="111"/>
        <end position="131"/>
    </location>
</feature>
<evidence type="ECO:0000313" key="3">
    <source>
        <dbReference type="EMBL" id="ANU78363.1"/>
    </source>
</evidence>
<feature type="transmembrane region" description="Helical" evidence="1">
    <location>
        <begin position="87"/>
        <end position="105"/>
    </location>
</feature>
<organism evidence="3 4">
    <name type="scientific">Blautia pseudococcoides</name>
    <dbReference type="NCBI Taxonomy" id="1796616"/>
    <lineage>
        <taxon>Bacteria</taxon>
        <taxon>Bacillati</taxon>
        <taxon>Bacillota</taxon>
        <taxon>Clostridia</taxon>
        <taxon>Lachnospirales</taxon>
        <taxon>Lachnospiraceae</taxon>
        <taxon>Blautia</taxon>
    </lineage>
</organism>
<evidence type="ECO:0000313" key="4">
    <source>
        <dbReference type="Proteomes" id="UP000092574"/>
    </source>
</evidence>
<keyword evidence="3" id="KW-0482">Metalloprotease</keyword>
<feature type="transmembrane region" description="Helical" evidence="1">
    <location>
        <begin position="143"/>
        <end position="161"/>
    </location>
</feature>
<reference evidence="3" key="1">
    <citation type="submission" date="2017-04" db="EMBL/GenBank/DDBJ databases">
        <title>Complete Genome Sequences of Twelve Strains of a Stable Defined Moderately Diverse Mouse Microbiota 2 (sDMDMm2).</title>
        <authorList>
            <person name="Uchimura Y."/>
            <person name="Wyss M."/>
            <person name="Brugiroux S."/>
            <person name="Limenitakis J.P."/>
            <person name="Stecher B."/>
            <person name="McCoy K.D."/>
            <person name="Macpherson A.J."/>
        </authorList>
    </citation>
    <scope>NUCLEOTIDE SEQUENCE</scope>
    <source>
        <strain evidence="3">YL58</strain>
    </source>
</reference>